<dbReference type="Pfam" id="PF08544">
    <property type="entry name" value="GHMP_kinases_C"/>
    <property type="match status" value="1"/>
</dbReference>
<dbReference type="Gene3D" id="3.30.70.890">
    <property type="entry name" value="GHMP kinase, C-terminal domain"/>
    <property type="match status" value="1"/>
</dbReference>
<gene>
    <name evidence="2" type="ORF">APX70_00783</name>
</gene>
<keyword evidence="2" id="KW-0418">Kinase</keyword>
<proteinExistence type="predicted"/>
<dbReference type="AlphaFoldDB" id="A0A3M2VIA1"/>
<evidence type="ECO:0000313" key="3">
    <source>
        <dbReference type="Proteomes" id="UP000282378"/>
    </source>
</evidence>
<protein>
    <submittedName>
        <fullName evidence="2">4-diphosphocytidyl-2-C-methyl-D-erythritol kinase</fullName>
    </submittedName>
</protein>
<dbReference type="InterPro" id="IPR013750">
    <property type="entry name" value="GHMP_kinase_C_dom"/>
</dbReference>
<dbReference type="EMBL" id="RBNL01004105">
    <property type="protein sequence ID" value="RML39021.1"/>
    <property type="molecule type" value="Genomic_DNA"/>
</dbReference>
<dbReference type="Proteomes" id="UP000282378">
    <property type="component" value="Unassembled WGS sequence"/>
</dbReference>
<dbReference type="SUPFAM" id="SSF55060">
    <property type="entry name" value="GHMP Kinase, C-terminal domain"/>
    <property type="match status" value="1"/>
</dbReference>
<keyword evidence="2" id="KW-0808">Transferase</keyword>
<feature type="domain" description="GHMP kinase C-terminal" evidence="1">
    <location>
        <begin position="13"/>
        <end position="61"/>
    </location>
</feature>
<name>A0A3M2VIA1_PSEYM</name>
<dbReference type="GO" id="GO:0016301">
    <property type="term" value="F:kinase activity"/>
    <property type="evidence" value="ECO:0007669"/>
    <property type="project" value="UniProtKB-KW"/>
</dbReference>
<evidence type="ECO:0000313" key="2">
    <source>
        <dbReference type="EMBL" id="RML39021.1"/>
    </source>
</evidence>
<evidence type="ECO:0000259" key="1">
    <source>
        <dbReference type="Pfam" id="PF08544"/>
    </source>
</evidence>
<sequence length="87" mass="9449">MRPVPKGNSRNDCKAAVERRYPEVRNALNLLGKFTEAKLTGTGSCVFGAFPNKAEADKVSALLTETLTGFVAKGSNISMLHRKLQIL</sequence>
<organism evidence="2 3">
    <name type="scientific">Pseudomonas syringae pv. maculicola</name>
    <dbReference type="NCBI Taxonomy" id="59511"/>
    <lineage>
        <taxon>Bacteria</taxon>
        <taxon>Pseudomonadati</taxon>
        <taxon>Pseudomonadota</taxon>
        <taxon>Gammaproteobacteria</taxon>
        <taxon>Pseudomonadales</taxon>
        <taxon>Pseudomonadaceae</taxon>
        <taxon>Pseudomonas</taxon>
    </lineage>
</organism>
<accession>A0A3M2VIA1</accession>
<comment type="caution">
    <text evidence="2">The sequence shown here is derived from an EMBL/GenBank/DDBJ whole genome shotgun (WGS) entry which is preliminary data.</text>
</comment>
<dbReference type="InterPro" id="IPR036554">
    <property type="entry name" value="GHMP_kinase_C_sf"/>
</dbReference>
<reference evidence="2 3" key="1">
    <citation type="submission" date="2018-08" db="EMBL/GenBank/DDBJ databases">
        <title>Recombination of ecologically and evolutionarily significant loci maintains genetic cohesion in the Pseudomonas syringae species complex.</title>
        <authorList>
            <person name="Dillon M."/>
            <person name="Thakur S."/>
            <person name="Almeida R.N.D."/>
            <person name="Weir B.S."/>
            <person name="Guttman D.S."/>
        </authorList>
    </citation>
    <scope>NUCLEOTIDE SEQUENCE [LARGE SCALE GENOMIC DNA]</scope>
    <source>
        <strain evidence="2 3">88_10</strain>
    </source>
</reference>